<evidence type="ECO:0000256" key="6">
    <source>
        <dbReference type="SAM" id="Phobius"/>
    </source>
</evidence>
<evidence type="ECO:0000256" key="1">
    <source>
        <dbReference type="ARBA" id="ARBA00004167"/>
    </source>
</evidence>
<feature type="region of interest" description="Disordered" evidence="5">
    <location>
        <begin position="279"/>
        <end position="310"/>
    </location>
</feature>
<dbReference type="InterPro" id="IPR051694">
    <property type="entry name" value="Immunoregulatory_rcpt-like"/>
</dbReference>
<feature type="region of interest" description="Disordered" evidence="5">
    <location>
        <begin position="111"/>
        <end position="149"/>
    </location>
</feature>
<keyword evidence="3 6" id="KW-1133">Transmembrane helix</keyword>
<dbReference type="OMA" id="RSATRWY"/>
<dbReference type="PANTHER" id="PTHR15549">
    <property type="entry name" value="PAIRED IMMUNOGLOBULIN-LIKE TYPE 2 RECEPTOR"/>
    <property type="match status" value="1"/>
</dbReference>
<dbReference type="EMBL" id="KL584761">
    <property type="protein sequence ID" value="KEQ94784.1"/>
    <property type="molecule type" value="Genomic_DNA"/>
</dbReference>
<feature type="compositionally biased region" description="Basic and acidic residues" evidence="5">
    <location>
        <begin position="400"/>
        <end position="410"/>
    </location>
</feature>
<dbReference type="OrthoDB" id="3928768at2759"/>
<accession>A0A074YFF4</accession>
<dbReference type="GO" id="GO:0016020">
    <property type="term" value="C:membrane"/>
    <property type="evidence" value="ECO:0007669"/>
    <property type="project" value="UniProtKB-SubCell"/>
</dbReference>
<feature type="region of interest" description="Disordered" evidence="5">
    <location>
        <begin position="29"/>
        <end position="53"/>
    </location>
</feature>
<sequence length="410" mass="43241">MMVVARQEPAWVARSSYYASLYSAQQASPTATEKFDNDDDQQPNDSSGFNDKAGSVFSAATDLAFRPTTATLEGGAKTMTSLSDSNVQSLTSTGVVSSTAVDSVMQSLTTPSMTTSMTSNQPGGQSVGGTYAPSAINTASSSGTNVASLTPSLDTQRKAHHGPSTTVIAGVVIPIVLLLASGLVALTCLRRRRRRVAVLSTDGIDTTDNIVSINVARPMAMVEKVAEKKVNVGSPSPNLTTTMLSPIDEAMATPQHPRPIITSPQNPTYFTGLDTFSVHSAATSEDPPPPYRARSMLSHTSSQRRQPSITTTVAALAPASPISPAHLASPFSDANTVGVSRSPSQRSFASTLYSETASVYEARAARRSTGPAEYTINRTLSTGDDVRVRSPFEDPEDASDAERSNEDRSR</sequence>
<dbReference type="RefSeq" id="XP_013343283.1">
    <property type="nucleotide sequence ID" value="XM_013487829.1"/>
</dbReference>
<feature type="transmembrane region" description="Helical" evidence="6">
    <location>
        <begin position="167"/>
        <end position="189"/>
    </location>
</feature>
<dbReference type="HOGENOM" id="CLU_688839_0_0_1"/>
<evidence type="ECO:0000256" key="3">
    <source>
        <dbReference type="ARBA" id="ARBA00022989"/>
    </source>
</evidence>
<keyword evidence="2 6" id="KW-0812">Transmembrane</keyword>
<dbReference type="InParanoid" id="A0A074YFF4"/>
<gene>
    <name evidence="7" type="ORF">AUEXF2481DRAFT_80439</name>
</gene>
<organism evidence="7 8">
    <name type="scientific">Aureobasidium subglaciale (strain EXF-2481)</name>
    <name type="common">Aureobasidium pullulans var. subglaciale</name>
    <dbReference type="NCBI Taxonomy" id="1043005"/>
    <lineage>
        <taxon>Eukaryota</taxon>
        <taxon>Fungi</taxon>
        <taxon>Dikarya</taxon>
        <taxon>Ascomycota</taxon>
        <taxon>Pezizomycotina</taxon>
        <taxon>Dothideomycetes</taxon>
        <taxon>Dothideomycetidae</taxon>
        <taxon>Dothideales</taxon>
        <taxon>Saccotheciaceae</taxon>
        <taxon>Aureobasidium</taxon>
    </lineage>
</organism>
<feature type="compositionally biased region" description="Polar residues" evidence="5">
    <location>
        <begin position="297"/>
        <end position="310"/>
    </location>
</feature>
<dbReference type="PANTHER" id="PTHR15549:SF26">
    <property type="entry name" value="AXIAL BUDDING PATTERN PROTEIN 2-RELATED"/>
    <property type="match status" value="1"/>
</dbReference>
<name>A0A074YFF4_AURSE</name>
<dbReference type="GO" id="GO:0071944">
    <property type="term" value="C:cell periphery"/>
    <property type="evidence" value="ECO:0007669"/>
    <property type="project" value="UniProtKB-ARBA"/>
</dbReference>
<comment type="subcellular location">
    <subcellularLocation>
        <location evidence="1">Membrane</location>
        <topology evidence="1">Single-pass membrane protein</topology>
    </subcellularLocation>
</comment>
<protein>
    <submittedName>
        <fullName evidence="7">Uncharacterized protein</fullName>
    </submittedName>
</protein>
<keyword evidence="4 6" id="KW-0472">Membrane</keyword>
<evidence type="ECO:0000313" key="8">
    <source>
        <dbReference type="Proteomes" id="UP000030641"/>
    </source>
</evidence>
<evidence type="ECO:0000313" key="7">
    <source>
        <dbReference type="EMBL" id="KEQ94784.1"/>
    </source>
</evidence>
<proteinExistence type="predicted"/>
<dbReference type="STRING" id="1043005.A0A074YFF4"/>
<dbReference type="Proteomes" id="UP000030641">
    <property type="component" value="Unassembled WGS sequence"/>
</dbReference>
<keyword evidence="8" id="KW-1185">Reference proteome</keyword>
<evidence type="ECO:0000256" key="5">
    <source>
        <dbReference type="SAM" id="MobiDB-lite"/>
    </source>
</evidence>
<evidence type="ECO:0000256" key="4">
    <source>
        <dbReference type="ARBA" id="ARBA00023136"/>
    </source>
</evidence>
<dbReference type="AlphaFoldDB" id="A0A074YFF4"/>
<feature type="region of interest" description="Disordered" evidence="5">
    <location>
        <begin position="367"/>
        <end position="410"/>
    </location>
</feature>
<reference evidence="7 8" key="1">
    <citation type="journal article" date="2014" name="BMC Genomics">
        <title>Genome sequencing of four Aureobasidium pullulans varieties: biotechnological potential, stress tolerance, and description of new species.</title>
        <authorList>
            <person name="Gostin Ar C."/>
            <person name="Ohm R.A."/>
            <person name="Kogej T."/>
            <person name="Sonjak S."/>
            <person name="Turk M."/>
            <person name="Zajc J."/>
            <person name="Zalar P."/>
            <person name="Grube M."/>
            <person name="Sun H."/>
            <person name="Han J."/>
            <person name="Sharma A."/>
            <person name="Chiniquy J."/>
            <person name="Ngan C.Y."/>
            <person name="Lipzen A."/>
            <person name="Barry K."/>
            <person name="Grigoriev I.V."/>
            <person name="Gunde-Cimerman N."/>
        </authorList>
    </citation>
    <scope>NUCLEOTIDE SEQUENCE [LARGE SCALE GENOMIC DNA]</scope>
    <source>
        <strain evidence="7 8">EXF-2481</strain>
    </source>
</reference>
<evidence type="ECO:0000256" key="2">
    <source>
        <dbReference type="ARBA" id="ARBA00022692"/>
    </source>
</evidence>
<dbReference type="GeneID" id="25371582"/>
<feature type="compositionally biased region" description="Polar residues" evidence="5">
    <location>
        <begin position="135"/>
        <end position="149"/>
    </location>
</feature>